<dbReference type="OMA" id="HYKSDKV"/>
<feature type="domain" description="FHA" evidence="5">
    <location>
        <begin position="344"/>
        <end position="379"/>
    </location>
</feature>
<feature type="compositionally biased region" description="Polar residues" evidence="4">
    <location>
        <begin position="1056"/>
        <end position="1096"/>
    </location>
</feature>
<sequence>MTSPHVAATEVVASTASTAFEQVPQIIHTAADHAEMATPKEQQDERVEINIKQEDDEMRRDGGDTNPQPNQEISSTELPDGAVLDGANLLQDAQSGFPPGSMADMSQIDALNALMAYAQPIGVYQGDINGLQLPSNTAGSLPALPRAIDNPGVPQPYLDDLQQNGEPETRISAYAKLEFPDGEFYMNTYSVVLGRDLAAAKAAMRREVEEERRRLEEEAASREPHTPVRVKREGSRYSKSVVSESGGILREGVDSDSDEHARKRKNRKPSKKSKSTGSSSQHISRRNSIVQPNGMITYQAQSQIRRYADDPSAPVDPGSLRPSPYDCPLVGIHPPAATAASGYKAISRKHVKIAYNSKKHLFEAEIIGRNGAFVDEEFYHHNDVIPLKSGSELQIGGVVVRFVLPDVAIGETGAEQRPEYDEGVGTERYSEGGKEMSFDFEDTTRDRALLDDTSEELSEEGRDNEEKSDEGEEGDDDDDDDDDDREIGDGVDNSDLSEVDEEDIEGDGDEQNVLELEPQPQKRRGPGRPPKNGIMSKREQQQLAKRQAQEKAKKTLQEQSAPTKNKVGRPRKHPRPDTPPTKTEKRKYTKRKPKEPKDPSNPEGSGDDERAKEKKEKKPPKPPRSPSPKFNEADLTPEQLAKPQANYVQLIYEALSNSPTGQMSLPQIYRAIQRRYPFFVLKCSTNGWQSSVRHNLSQHHAFRKVERDGKGWMWAIVEGVSIEKEKKRRMTPPPQLAPGLMHPQPLYRAGPPPHMMGVPPGYQPNMMQPPPGYTFQIPPNTQPGQPVQYMGPHQHINGQPPQHMMNGQAAQPFIPAIPPGAAPNGPTYSSPYAPKPTATPQVPPTGQAQAPIPEQLLANQEPAPASVPQQHHADPSPAPVHIADNVRRAVEIFKSNLLENLKKKSNNAEAIIDSAVNRVLGITRESTVGGDNNEEYIMNALKSMLAQITGSNIKAPQPATSTQTKPQTQPPPVNVNAIPHSAQQRVSKPFVEKPAPTIMRPSFTGQGSSRSSGPSVPRPPLMTPGMNRTNSISSTSATPRPSAASASPAPTPISSMTNSAGTPKQTDSEVPQPTSTMTTANGSETTKPADTETPQLAGQKRAHDVDDVEEMRDFKRLSTSGPPQLKT</sequence>
<dbReference type="InterPro" id="IPR036388">
    <property type="entry name" value="WH-like_DNA-bd_sf"/>
</dbReference>
<evidence type="ECO:0000256" key="3">
    <source>
        <dbReference type="PROSITE-ProRule" id="PRU00089"/>
    </source>
</evidence>
<dbReference type="SUPFAM" id="SSF49879">
    <property type="entry name" value="SMAD/FHA domain"/>
    <property type="match status" value="1"/>
</dbReference>
<comment type="subcellular location">
    <subcellularLocation>
        <location evidence="3">Nucleus</location>
    </subcellularLocation>
</comment>
<dbReference type="Pfam" id="PF00250">
    <property type="entry name" value="Forkhead"/>
    <property type="match status" value="1"/>
</dbReference>
<dbReference type="SUPFAM" id="SSF46785">
    <property type="entry name" value="Winged helix' DNA-binding domain"/>
    <property type="match status" value="1"/>
</dbReference>
<feature type="compositionally biased region" description="Polar residues" evidence="4">
    <location>
        <begin position="838"/>
        <end position="848"/>
    </location>
</feature>
<feature type="non-terminal residue" evidence="7">
    <location>
        <position position="1127"/>
    </location>
</feature>
<evidence type="ECO:0000256" key="2">
    <source>
        <dbReference type="ARBA" id="ARBA00023242"/>
    </source>
</evidence>
<dbReference type="Proteomes" id="UP000258309">
    <property type="component" value="Unassembled WGS sequence"/>
</dbReference>
<feature type="region of interest" description="Disordered" evidence="4">
    <location>
        <begin position="954"/>
        <end position="1127"/>
    </location>
</feature>
<evidence type="ECO:0000313" key="7">
    <source>
        <dbReference type="EMBL" id="RFU29893.1"/>
    </source>
</evidence>
<feature type="region of interest" description="Disordered" evidence="4">
    <location>
        <begin position="30"/>
        <end position="78"/>
    </location>
</feature>
<feature type="compositionally biased region" description="Basic and acidic residues" evidence="4">
    <location>
        <begin position="547"/>
        <end position="556"/>
    </location>
</feature>
<evidence type="ECO:0000256" key="1">
    <source>
        <dbReference type="ARBA" id="ARBA00023125"/>
    </source>
</evidence>
<dbReference type="InterPro" id="IPR008984">
    <property type="entry name" value="SMAD_FHA_dom_sf"/>
</dbReference>
<feature type="non-terminal residue" evidence="7">
    <location>
        <position position="1"/>
    </location>
</feature>
<evidence type="ECO:0000256" key="4">
    <source>
        <dbReference type="SAM" id="MobiDB-lite"/>
    </source>
</evidence>
<dbReference type="InterPro" id="IPR000253">
    <property type="entry name" value="FHA_dom"/>
</dbReference>
<dbReference type="PROSITE" id="PS50039">
    <property type="entry name" value="FORK_HEAD_3"/>
    <property type="match status" value="1"/>
</dbReference>
<dbReference type="PRINTS" id="PR00053">
    <property type="entry name" value="FORKHEAD"/>
</dbReference>
<feature type="region of interest" description="Disordered" evidence="4">
    <location>
        <begin position="816"/>
        <end position="849"/>
    </location>
</feature>
<dbReference type="EMBL" id="NCSJ02000114">
    <property type="protein sequence ID" value="RFU29893.1"/>
    <property type="molecule type" value="Genomic_DNA"/>
</dbReference>
<dbReference type="CDD" id="cd00059">
    <property type="entry name" value="FH_FOX"/>
    <property type="match status" value="1"/>
</dbReference>
<evidence type="ECO:0008006" key="9">
    <source>
        <dbReference type="Google" id="ProtNLM"/>
    </source>
</evidence>
<dbReference type="InterPro" id="IPR045178">
    <property type="entry name" value="Fhl1/FHA1"/>
</dbReference>
<dbReference type="Gene3D" id="1.10.10.10">
    <property type="entry name" value="Winged helix-like DNA-binding domain superfamily/Winged helix DNA-binding domain"/>
    <property type="match status" value="1"/>
</dbReference>
<feature type="compositionally biased region" description="Polar residues" evidence="4">
    <location>
        <begin position="1117"/>
        <end position="1127"/>
    </location>
</feature>
<dbReference type="PROSITE" id="PS00658">
    <property type="entry name" value="FORK_HEAD_2"/>
    <property type="match status" value="1"/>
</dbReference>
<accession>A0A3E2H9U2</accession>
<gene>
    <name evidence="7" type="ORF">B7463_g6441</name>
</gene>
<keyword evidence="1 3" id="KW-0238">DNA-binding</keyword>
<dbReference type="GO" id="GO:0060962">
    <property type="term" value="P:regulation of ribosomal protein gene transcription by RNA polymerase II"/>
    <property type="evidence" value="ECO:0007669"/>
    <property type="project" value="InterPro"/>
</dbReference>
<evidence type="ECO:0000259" key="5">
    <source>
        <dbReference type="PROSITE" id="PS50006"/>
    </source>
</evidence>
<dbReference type="OrthoDB" id="5402974at2759"/>
<dbReference type="InterPro" id="IPR001766">
    <property type="entry name" value="Fork_head_dom"/>
</dbReference>
<dbReference type="Gene3D" id="2.60.200.20">
    <property type="match status" value="1"/>
</dbReference>
<dbReference type="PANTHER" id="PTHR21712:SF29">
    <property type="entry name" value="PRE-RRNA-PROCESSING PROTEIN FHL1"/>
    <property type="match status" value="1"/>
</dbReference>
<dbReference type="PROSITE" id="PS50006">
    <property type="entry name" value="FHA_DOMAIN"/>
    <property type="match status" value="1"/>
</dbReference>
<feature type="compositionally biased region" description="Basic residues" evidence="4">
    <location>
        <begin position="584"/>
        <end position="594"/>
    </location>
</feature>
<protein>
    <recommendedName>
        <fullName evidence="9">Fork-head domain-containing protein</fullName>
    </recommendedName>
</protein>
<organism evidence="7 8">
    <name type="scientific">Scytalidium lignicola</name>
    <name type="common">Hyphomycete</name>
    <dbReference type="NCBI Taxonomy" id="5539"/>
    <lineage>
        <taxon>Eukaryota</taxon>
        <taxon>Fungi</taxon>
        <taxon>Dikarya</taxon>
        <taxon>Ascomycota</taxon>
        <taxon>Pezizomycotina</taxon>
        <taxon>Leotiomycetes</taxon>
        <taxon>Leotiomycetes incertae sedis</taxon>
        <taxon>Scytalidium</taxon>
    </lineage>
</organism>
<evidence type="ECO:0000259" key="6">
    <source>
        <dbReference type="PROSITE" id="PS50039"/>
    </source>
</evidence>
<dbReference type="GO" id="GO:0043565">
    <property type="term" value="F:sequence-specific DNA binding"/>
    <property type="evidence" value="ECO:0007669"/>
    <property type="project" value="InterPro"/>
</dbReference>
<dbReference type="STRING" id="5539.A0A3E2H9U2"/>
<feature type="compositionally biased region" description="Basic and acidic residues" evidence="4">
    <location>
        <begin position="213"/>
        <end position="236"/>
    </location>
</feature>
<feature type="DNA-binding region" description="Fork-head" evidence="3">
    <location>
        <begin position="642"/>
        <end position="730"/>
    </location>
</feature>
<keyword evidence="8" id="KW-1185">Reference proteome</keyword>
<feature type="compositionally biased region" description="Low complexity" evidence="4">
    <location>
        <begin position="956"/>
        <end position="967"/>
    </location>
</feature>
<feature type="domain" description="Fork-head" evidence="6">
    <location>
        <begin position="642"/>
        <end position="730"/>
    </location>
</feature>
<feature type="region of interest" description="Disordered" evidence="4">
    <location>
        <begin position="213"/>
        <end position="293"/>
    </location>
</feature>
<evidence type="ECO:0000313" key="8">
    <source>
        <dbReference type="Proteomes" id="UP000258309"/>
    </source>
</evidence>
<dbReference type="AlphaFoldDB" id="A0A3E2H9U2"/>
<name>A0A3E2H9U2_SCYLI</name>
<feature type="compositionally biased region" description="Polar residues" evidence="4">
    <location>
        <begin position="65"/>
        <end position="77"/>
    </location>
</feature>
<feature type="compositionally biased region" description="Basic and acidic residues" evidence="4">
    <location>
        <begin position="428"/>
        <end position="450"/>
    </location>
</feature>
<keyword evidence="2 3" id="KW-0539">Nucleus</keyword>
<feature type="compositionally biased region" description="Basic and acidic residues" evidence="4">
    <location>
        <begin position="607"/>
        <end position="616"/>
    </location>
</feature>
<feature type="compositionally biased region" description="Basic and acidic residues" evidence="4">
    <location>
        <begin position="1101"/>
        <end position="1116"/>
    </location>
</feature>
<proteinExistence type="predicted"/>
<feature type="region of interest" description="Disordered" evidence="4">
    <location>
        <begin position="413"/>
        <end position="633"/>
    </location>
</feature>
<dbReference type="InterPro" id="IPR030456">
    <property type="entry name" value="TF_fork_head_CS_2"/>
</dbReference>
<dbReference type="InterPro" id="IPR036390">
    <property type="entry name" value="WH_DNA-bd_sf"/>
</dbReference>
<dbReference type="SMART" id="SM00339">
    <property type="entry name" value="FH"/>
    <property type="match status" value="1"/>
</dbReference>
<feature type="compositionally biased region" description="Low complexity" evidence="4">
    <location>
        <begin position="1031"/>
        <end position="1055"/>
    </location>
</feature>
<feature type="compositionally biased region" description="Acidic residues" evidence="4">
    <location>
        <begin position="495"/>
        <end position="512"/>
    </location>
</feature>
<dbReference type="GO" id="GO:0005634">
    <property type="term" value="C:nucleus"/>
    <property type="evidence" value="ECO:0007669"/>
    <property type="project" value="UniProtKB-SubCell"/>
</dbReference>
<feature type="compositionally biased region" description="Basic and acidic residues" evidence="4">
    <location>
        <begin position="41"/>
        <end position="63"/>
    </location>
</feature>
<feature type="compositionally biased region" description="Acidic residues" evidence="4">
    <location>
        <begin position="466"/>
        <end position="486"/>
    </location>
</feature>
<dbReference type="GO" id="GO:0003700">
    <property type="term" value="F:DNA-binding transcription factor activity"/>
    <property type="evidence" value="ECO:0007669"/>
    <property type="project" value="InterPro"/>
</dbReference>
<dbReference type="PANTHER" id="PTHR21712">
    <property type="entry name" value="PRE-RRNA-PROCESSING PROTEIN FHL1"/>
    <property type="match status" value="1"/>
</dbReference>
<comment type="caution">
    <text evidence="7">The sequence shown here is derived from an EMBL/GenBank/DDBJ whole genome shotgun (WGS) entry which is preliminary data.</text>
</comment>
<reference evidence="7 8" key="1">
    <citation type="submission" date="2018-05" db="EMBL/GenBank/DDBJ databases">
        <title>Draft genome sequence of Scytalidium lignicola DSM 105466, a ubiquitous saprotrophic fungus.</title>
        <authorList>
            <person name="Buettner E."/>
            <person name="Gebauer A.M."/>
            <person name="Hofrichter M."/>
            <person name="Liers C."/>
            <person name="Kellner H."/>
        </authorList>
    </citation>
    <scope>NUCLEOTIDE SEQUENCE [LARGE SCALE GENOMIC DNA]</scope>
    <source>
        <strain evidence="7 8">DSM 105466</strain>
    </source>
</reference>
<feature type="compositionally biased region" description="Basic residues" evidence="4">
    <location>
        <begin position="262"/>
        <end position="274"/>
    </location>
</feature>